<sequence>MRTGVAWLPYTAILKSARGGASVRGHGRNMIMNVLPRGSKKRNAEWRQVADANVSTFLKVEAFLSRTADTHRKFSLNHMVDIQTCGNDSYLLVSGIVGPTISRDSLTPKGVVGLDTPLGPQLPQRRSVVDKHQ</sequence>
<evidence type="ECO:0000256" key="1">
    <source>
        <dbReference type="SAM" id="MobiDB-lite"/>
    </source>
</evidence>
<organism evidence="2 3">
    <name type="scientific">Caerostris extrusa</name>
    <name type="common">Bark spider</name>
    <name type="synonym">Caerostris bankana</name>
    <dbReference type="NCBI Taxonomy" id="172846"/>
    <lineage>
        <taxon>Eukaryota</taxon>
        <taxon>Metazoa</taxon>
        <taxon>Ecdysozoa</taxon>
        <taxon>Arthropoda</taxon>
        <taxon>Chelicerata</taxon>
        <taxon>Arachnida</taxon>
        <taxon>Araneae</taxon>
        <taxon>Araneomorphae</taxon>
        <taxon>Entelegynae</taxon>
        <taxon>Araneoidea</taxon>
        <taxon>Araneidae</taxon>
        <taxon>Caerostris</taxon>
    </lineage>
</organism>
<dbReference type="AlphaFoldDB" id="A0AAV4N3Q7"/>
<evidence type="ECO:0000313" key="3">
    <source>
        <dbReference type="Proteomes" id="UP001054945"/>
    </source>
</evidence>
<protein>
    <submittedName>
        <fullName evidence="2">Uncharacterized protein</fullName>
    </submittedName>
</protein>
<gene>
    <name evidence="2" type="ORF">CEXT_770141</name>
</gene>
<proteinExistence type="predicted"/>
<keyword evidence="3" id="KW-1185">Reference proteome</keyword>
<dbReference type="EMBL" id="BPLR01020394">
    <property type="protein sequence ID" value="GIX78207.1"/>
    <property type="molecule type" value="Genomic_DNA"/>
</dbReference>
<feature type="region of interest" description="Disordered" evidence="1">
    <location>
        <begin position="114"/>
        <end position="133"/>
    </location>
</feature>
<reference evidence="2 3" key="1">
    <citation type="submission" date="2021-06" db="EMBL/GenBank/DDBJ databases">
        <title>Caerostris extrusa draft genome.</title>
        <authorList>
            <person name="Kono N."/>
            <person name="Arakawa K."/>
        </authorList>
    </citation>
    <scope>NUCLEOTIDE SEQUENCE [LARGE SCALE GENOMIC DNA]</scope>
</reference>
<accession>A0AAV4N3Q7</accession>
<comment type="caution">
    <text evidence="2">The sequence shown here is derived from an EMBL/GenBank/DDBJ whole genome shotgun (WGS) entry which is preliminary data.</text>
</comment>
<evidence type="ECO:0000313" key="2">
    <source>
        <dbReference type="EMBL" id="GIX78207.1"/>
    </source>
</evidence>
<dbReference type="Proteomes" id="UP001054945">
    <property type="component" value="Unassembled WGS sequence"/>
</dbReference>
<name>A0AAV4N3Q7_CAEEX</name>